<evidence type="ECO:0000313" key="8">
    <source>
        <dbReference type="EMBL" id="AEW03827.1"/>
    </source>
</evidence>
<evidence type="ECO:0000256" key="3">
    <source>
        <dbReference type="ARBA" id="ARBA00022692"/>
    </source>
</evidence>
<dbReference type="PANTHER" id="PTHR34187">
    <property type="entry name" value="FGR18P"/>
    <property type="match status" value="1"/>
</dbReference>
<dbReference type="Pfam" id="PF02656">
    <property type="entry name" value="DUF202"/>
    <property type="match status" value="1"/>
</dbReference>
<reference evidence="9" key="1">
    <citation type="submission" date="2011-12" db="EMBL/GenBank/DDBJ databases">
        <title>The complete genome of chromosome of Sulfobacillus acidophilus DSM 10332.</title>
        <authorList>
            <person name="Lucas S."/>
            <person name="Han J."/>
            <person name="Lapidus A."/>
            <person name="Bruce D."/>
            <person name="Goodwin L."/>
            <person name="Pitluck S."/>
            <person name="Peters L."/>
            <person name="Kyrpides N."/>
            <person name="Mavromatis K."/>
            <person name="Ivanova N."/>
            <person name="Mikhailova N."/>
            <person name="Chertkov O."/>
            <person name="Saunders E."/>
            <person name="Detter J.C."/>
            <person name="Tapia R."/>
            <person name="Han C."/>
            <person name="Land M."/>
            <person name="Hauser L."/>
            <person name="Markowitz V."/>
            <person name="Cheng J.-F."/>
            <person name="Hugenholtz P."/>
            <person name="Woyke T."/>
            <person name="Wu D."/>
            <person name="Pukall R."/>
            <person name="Gehrich-Schroeter G."/>
            <person name="Schneider S."/>
            <person name="Klenk H.-P."/>
            <person name="Eisen J.A."/>
        </authorList>
    </citation>
    <scope>NUCLEOTIDE SEQUENCE [LARGE SCALE GENOMIC DNA]</scope>
    <source>
        <strain evidence="9">ATCC 700253 / DSM 10332 / NAL</strain>
    </source>
</reference>
<keyword evidence="5 6" id="KW-0472">Membrane</keyword>
<dbReference type="InterPro" id="IPR052053">
    <property type="entry name" value="IM_YidH-like"/>
</dbReference>
<dbReference type="STRING" id="679936.Sulac_0258"/>
<feature type="transmembrane region" description="Helical" evidence="6">
    <location>
        <begin position="58"/>
        <end position="78"/>
    </location>
</feature>
<evidence type="ECO:0000256" key="1">
    <source>
        <dbReference type="ARBA" id="ARBA00004651"/>
    </source>
</evidence>
<evidence type="ECO:0000256" key="6">
    <source>
        <dbReference type="SAM" id="Phobius"/>
    </source>
</evidence>
<dbReference type="HOGENOM" id="CLU_053359_6_0_9"/>
<feature type="transmembrane region" description="Helical" evidence="6">
    <location>
        <begin position="98"/>
        <end position="117"/>
    </location>
</feature>
<reference evidence="8 9" key="2">
    <citation type="journal article" date="2012" name="Stand. Genomic Sci.">
        <title>Complete genome sequence of the moderately thermophilic mineral-sulfide-oxidizing firmicute Sulfobacillus acidophilus type strain (NAL(T)).</title>
        <authorList>
            <person name="Anderson I."/>
            <person name="Chertkov O."/>
            <person name="Chen A."/>
            <person name="Saunders E."/>
            <person name="Lapidus A."/>
            <person name="Nolan M."/>
            <person name="Lucas S."/>
            <person name="Hammon N."/>
            <person name="Deshpande S."/>
            <person name="Cheng J.F."/>
            <person name="Han C."/>
            <person name="Tapia R."/>
            <person name="Goodwin L.A."/>
            <person name="Pitluck S."/>
            <person name="Liolios K."/>
            <person name="Pagani I."/>
            <person name="Ivanova N."/>
            <person name="Mikhailova N."/>
            <person name="Pati A."/>
            <person name="Palaniappan K."/>
            <person name="Land M."/>
            <person name="Pan C."/>
            <person name="Rohde M."/>
            <person name="Pukall R."/>
            <person name="Goker M."/>
            <person name="Detter J.C."/>
            <person name="Woyke T."/>
            <person name="Bristow J."/>
            <person name="Eisen J.A."/>
            <person name="Markowitz V."/>
            <person name="Hugenholtz P."/>
            <person name="Kyrpides N.C."/>
            <person name="Klenk H.P."/>
            <person name="Mavromatis K."/>
        </authorList>
    </citation>
    <scope>NUCLEOTIDE SEQUENCE [LARGE SCALE GENOMIC DNA]</scope>
    <source>
        <strain evidence="9">ATCC 700253 / DSM 10332 / NAL</strain>
    </source>
</reference>
<dbReference type="AlphaFoldDB" id="G8TWX9"/>
<name>G8TWX9_SULAD</name>
<dbReference type="EMBL" id="CP003179">
    <property type="protein sequence ID" value="AEW03827.1"/>
    <property type="molecule type" value="Genomic_DNA"/>
</dbReference>
<evidence type="ECO:0000256" key="2">
    <source>
        <dbReference type="ARBA" id="ARBA00022475"/>
    </source>
</evidence>
<keyword evidence="2" id="KW-1003">Cell membrane</keyword>
<dbReference type="GO" id="GO:0005886">
    <property type="term" value="C:plasma membrane"/>
    <property type="evidence" value="ECO:0007669"/>
    <property type="project" value="UniProtKB-SubCell"/>
</dbReference>
<dbReference type="PANTHER" id="PTHR34187:SF2">
    <property type="entry name" value="DUF202 DOMAIN-CONTAINING PROTEIN"/>
    <property type="match status" value="1"/>
</dbReference>
<proteinExistence type="predicted"/>
<organism evidence="8 9">
    <name type="scientific">Sulfobacillus acidophilus (strain ATCC 700253 / DSM 10332 / NAL)</name>
    <dbReference type="NCBI Taxonomy" id="679936"/>
    <lineage>
        <taxon>Bacteria</taxon>
        <taxon>Bacillati</taxon>
        <taxon>Bacillota</taxon>
        <taxon>Clostridia</taxon>
        <taxon>Eubacteriales</taxon>
        <taxon>Clostridiales Family XVII. Incertae Sedis</taxon>
        <taxon>Sulfobacillus</taxon>
    </lineage>
</organism>
<comment type="subcellular location">
    <subcellularLocation>
        <location evidence="1">Cell membrane</location>
        <topology evidence="1">Multi-pass membrane protein</topology>
    </subcellularLocation>
</comment>
<evidence type="ECO:0000313" key="9">
    <source>
        <dbReference type="Proteomes" id="UP000005439"/>
    </source>
</evidence>
<dbReference type="PATRIC" id="fig|679936.5.peg.263"/>
<evidence type="ECO:0000256" key="5">
    <source>
        <dbReference type="ARBA" id="ARBA00023136"/>
    </source>
</evidence>
<dbReference type="KEGG" id="sap:Sulac_0258"/>
<keyword evidence="4 6" id="KW-1133">Transmembrane helix</keyword>
<accession>G8TWX9</accession>
<feature type="domain" description="DUF202" evidence="7">
    <location>
        <begin position="8"/>
        <end position="83"/>
    </location>
</feature>
<keyword evidence="3 6" id="KW-0812">Transmembrane</keyword>
<protein>
    <recommendedName>
        <fullName evidence="7">DUF202 domain-containing protein</fullName>
    </recommendedName>
</protein>
<evidence type="ECO:0000259" key="7">
    <source>
        <dbReference type="Pfam" id="PF02656"/>
    </source>
</evidence>
<dbReference type="Proteomes" id="UP000005439">
    <property type="component" value="Chromosome"/>
</dbReference>
<dbReference type="InterPro" id="IPR003807">
    <property type="entry name" value="DUF202"/>
</dbReference>
<feature type="transmembrane region" description="Helical" evidence="6">
    <location>
        <begin position="17"/>
        <end position="37"/>
    </location>
</feature>
<gene>
    <name evidence="8" type="ordered locus">Sulac_0258</name>
</gene>
<keyword evidence="9" id="KW-1185">Reference proteome</keyword>
<evidence type="ECO:0000256" key="4">
    <source>
        <dbReference type="ARBA" id="ARBA00022989"/>
    </source>
</evidence>
<sequence>MKKGGDPRTILANERTFLAWLRTGVALMAFGFVVSKFNLFLRLHIVHVNAFSRIHEQVLGLVWVGAGIVVIAMASVHFYQVERHIERQEPLGRSPVPYVLAALLAGLGVLVLVYLTAIG</sequence>